<gene>
    <name evidence="1" type="ORF">CCYN74_20001</name>
</gene>
<dbReference type="Proteomes" id="UP000038083">
    <property type="component" value="Unassembled WGS sequence"/>
</dbReference>
<reference evidence="1 2" key="1">
    <citation type="submission" date="2015-01" db="EMBL/GenBank/DDBJ databases">
        <authorList>
            <person name="MANFREDI Pablo"/>
        </authorList>
    </citation>
    <scope>NUCLEOTIDE SEQUENCE [LARGE SCALE GENOMIC DNA]</scope>
    <source>
        <strain evidence="1 2">Ccy74</strain>
    </source>
</reference>
<dbReference type="EMBL" id="CDOG01000012">
    <property type="protein sequence ID" value="CEN36622.1"/>
    <property type="molecule type" value="Genomic_DNA"/>
</dbReference>
<evidence type="ECO:0000313" key="2">
    <source>
        <dbReference type="Proteomes" id="UP000038083"/>
    </source>
</evidence>
<evidence type="ECO:0000313" key="1">
    <source>
        <dbReference type="EMBL" id="CEN36622.1"/>
    </source>
</evidence>
<name>A0A0B7HXR2_9FLAO</name>
<proteinExistence type="predicted"/>
<dbReference type="AlphaFoldDB" id="A0A0B7HXR2"/>
<protein>
    <submittedName>
        <fullName evidence="1">Uncharacterized protein</fullName>
    </submittedName>
</protein>
<sequence>MQFTFVPASVYAYNIGDVTLKVKTGTK</sequence>
<accession>A0A0B7HXR2</accession>
<organism evidence="1 2">
    <name type="scientific">Capnocytophaga cynodegmi</name>
    <dbReference type="NCBI Taxonomy" id="28189"/>
    <lineage>
        <taxon>Bacteria</taxon>
        <taxon>Pseudomonadati</taxon>
        <taxon>Bacteroidota</taxon>
        <taxon>Flavobacteriia</taxon>
        <taxon>Flavobacteriales</taxon>
        <taxon>Flavobacteriaceae</taxon>
        <taxon>Capnocytophaga</taxon>
    </lineage>
</organism>